<evidence type="ECO:0000259" key="8">
    <source>
        <dbReference type="Pfam" id="PF01478"/>
    </source>
</evidence>
<evidence type="ECO:0000259" key="9">
    <source>
        <dbReference type="Pfam" id="PF06750"/>
    </source>
</evidence>
<feature type="transmembrane region" description="Helical" evidence="7">
    <location>
        <begin position="224"/>
        <end position="247"/>
    </location>
</feature>
<evidence type="ECO:0000313" key="10">
    <source>
        <dbReference type="EMBL" id="RXI98413.1"/>
    </source>
</evidence>
<evidence type="ECO:0000256" key="7">
    <source>
        <dbReference type="SAM" id="Phobius"/>
    </source>
</evidence>
<dbReference type="Pfam" id="PF06750">
    <property type="entry name" value="A24_N_bact"/>
    <property type="match status" value="1"/>
</dbReference>
<evidence type="ECO:0000256" key="5">
    <source>
        <dbReference type="ARBA" id="ARBA00022989"/>
    </source>
</evidence>
<dbReference type="Pfam" id="PF01478">
    <property type="entry name" value="Peptidase_A24"/>
    <property type="match status" value="1"/>
</dbReference>
<protein>
    <submittedName>
        <fullName evidence="10">Prepilin peptidase</fullName>
    </submittedName>
</protein>
<dbReference type="AlphaFoldDB" id="A0A4Q0VPS8"/>
<dbReference type="InterPro" id="IPR000045">
    <property type="entry name" value="Prepilin_IV_endopep_pep"/>
</dbReference>
<name>A0A4Q0VPS8_9BACI</name>
<evidence type="ECO:0000256" key="4">
    <source>
        <dbReference type="ARBA" id="ARBA00022692"/>
    </source>
</evidence>
<evidence type="ECO:0000256" key="3">
    <source>
        <dbReference type="ARBA" id="ARBA00022475"/>
    </source>
</evidence>
<gene>
    <name evidence="10" type="ORF">DS745_18990</name>
</gene>
<feature type="domain" description="Prepilin type IV endopeptidase peptidase" evidence="8">
    <location>
        <begin position="104"/>
        <end position="208"/>
    </location>
</feature>
<feature type="transmembrane region" description="Helical" evidence="7">
    <location>
        <begin position="7"/>
        <end position="27"/>
    </location>
</feature>
<dbReference type="PANTHER" id="PTHR30487">
    <property type="entry name" value="TYPE 4 PREPILIN-LIKE PROTEINS LEADER PEPTIDE-PROCESSING ENZYME"/>
    <property type="match status" value="1"/>
</dbReference>
<accession>A0A4Q0VPS8</accession>
<dbReference type="RefSeq" id="WP_129079769.1">
    <property type="nucleotide sequence ID" value="NZ_QOUX01000046.1"/>
</dbReference>
<dbReference type="PANTHER" id="PTHR30487:SF0">
    <property type="entry name" value="PREPILIN LEADER PEPTIDASE_N-METHYLTRANSFERASE-RELATED"/>
    <property type="match status" value="1"/>
</dbReference>
<dbReference type="Gene3D" id="1.20.120.1220">
    <property type="match status" value="1"/>
</dbReference>
<dbReference type="EMBL" id="QOUX01000046">
    <property type="protein sequence ID" value="RXI98413.1"/>
    <property type="molecule type" value="Genomic_DNA"/>
</dbReference>
<keyword evidence="5 7" id="KW-1133">Transmembrane helix</keyword>
<feature type="transmembrane region" description="Helical" evidence="7">
    <location>
        <begin position="100"/>
        <end position="120"/>
    </location>
</feature>
<keyword evidence="6 7" id="KW-0472">Membrane</keyword>
<evidence type="ECO:0000256" key="6">
    <source>
        <dbReference type="ARBA" id="ARBA00023136"/>
    </source>
</evidence>
<comment type="caution">
    <text evidence="10">The sequence shown here is derived from an EMBL/GenBank/DDBJ whole genome shotgun (WGS) entry which is preliminary data.</text>
</comment>
<comment type="similarity">
    <text evidence="2">Belongs to the peptidase A24 family.</text>
</comment>
<evidence type="ECO:0000256" key="1">
    <source>
        <dbReference type="ARBA" id="ARBA00004651"/>
    </source>
</evidence>
<dbReference type="InterPro" id="IPR050882">
    <property type="entry name" value="Prepilin_peptidase/N-MTase"/>
</dbReference>
<feature type="transmembrane region" description="Helical" evidence="7">
    <location>
        <begin position="179"/>
        <end position="212"/>
    </location>
</feature>
<organism evidence="10 11">
    <name type="scientific">Anaerobacillus alkaliphilus</name>
    <dbReference type="NCBI Taxonomy" id="1548597"/>
    <lineage>
        <taxon>Bacteria</taxon>
        <taxon>Bacillati</taxon>
        <taxon>Bacillota</taxon>
        <taxon>Bacilli</taxon>
        <taxon>Bacillales</taxon>
        <taxon>Bacillaceae</taxon>
        <taxon>Anaerobacillus</taxon>
    </lineage>
</organism>
<proteinExistence type="inferred from homology"/>
<comment type="subcellular location">
    <subcellularLocation>
        <location evidence="1">Cell membrane</location>
        <topology evidence="1">Multi-pass membrane protein</topology>
    </subcellularLocation>
</comment>
<feature type="transmembrane region" description="Helical" evidence="7">
    <location>
        <begin position="127"/>
        <end position="142"/>
    </location>
</feature>
<dbReference type="InterPro" id="IPR010627">
    <property type="entry name" value="Prepilin_pept_A24_N"/>
</dbReference>
<dbReference type="Proteomes" id="UP000290649">
    <property type="component" value="Unassembled WGS sequence"/>
</dbReference>
<keyword evidence="4 7" id="KW-0812">Transmembrane</keyword>
<sequence length="253" mass="27977">MEIILHIYLFLLGLILGSFYNVVGLRIPKGQSILKPPSHCPSCNERLRFIDLFPVFSYLAFRGKCRHCKTRISPIYPVFELTTGILFAISPIFVGWSFELLIALLLISLLIIIFVSDLHYMIIPDRVLLFFLPLFILGRVLGPMDPWWSPIAGAFVGFFLLYAIAVVSKGGMGGGDIKLFGVLGIALGLQATLLTLFFAAFLGSIVGLVGILLKKVKRGKPIPFGPFIAVGALIAYFFGQEVIGWYLTLLTFS</sequence>
<feature type="transmembrane region" description="Helical" evidence="7">
    <location>
        <begin position="148"/>
        <end position="167"/>
    </location>
</feature>
<keyword evidence="3" id="KW-1003">Cell membrane</keyword>
<dbReference type="GO" id="GO:0004190">
    <property type="term" value="F:aspartic-type endopeptidase activity"/>
    <property type="evidence" value="ECO:0007669"/>
    <property type="project" value="InterPro"/>
</dbReference>
<feature type="transmembrane region" description="Helical" evidence="7">
    <location>
        <begin position="75"/>
        <end position="94"/>
    </location>
</feature>
<evidence type="ECO:0000256" key="2">
    <source>
        <dbReference type="ARBA" id="ARBA00005801"/>
    </source>
</evidence>
<evidence type="ECO:0000313" key="11">
    <source>
        <dbReference type="Proteomes" id="UP000290649"/>
    </source>
</evidence>
<dbReference type="GO" id="GO:0005886">
    <property type="term" value="C:plasma membrane"/>
    <property type="evidence" value="ECO:0007669"/>
    <property type="project" value="UniProtKB-SubCell"/>
</dbReference>
<reference evidence="10 11" key="1">
    <citation type="journal article" date="2019" name="Int. J. Syst. Evol. Microbiol.">
        <title>Anaerobacillus alkaliphilus sp. nov., a novel alkaliphilic and moderately halophilic bacterium.</title>
        <authorList>
            <person name="Borsodi A.K."/>
            <person name="Aszalos J.M."/>
            <person name="Bihari P."/>
            <person name="Nagy I."/>
            <person name="Schumann P."/>
            <person name="Sproer C."/>
            <person name="Kovacs A.L."/>
            <person name="Boka K."/>
            <person name="Dobosy P."/>
            <person name="Ovari M."/>
            <person name="Szili-Kovacs T."/>
            <person name="Toth E."/>
        </authorList>
    </citation>
    <scope>NUCLEOTIDE SEQUENCE [LARGE SCALE GENOMIC DNA]</scope>
    <source>
        <strain evidence="10 11">B16-10</strain>
    </source>
</reference>
<feature type="domain" description="Prepilin peptidase A24 N-terminal" evidence="9">
    <location>
        <begin position="11"/>
        <end position="90"/>
    </location>
</feature>
<dbReference type="GO" id="GO:0006465">
    <property type="term" value="P:signal peptide processing"/>
    <property type="evidence" value="ECO:0007669"/>
    <property type="project" value="TreeGrafter"/>
</dbReference>
<dbReference type="OrthoDB" id="9789291at2"/>
<keyword evidence="11" id="KW-1185">Reference proteome</keyword>